<evidence type="ECO:0000259" key="2">
    <source>
        <dbReference type="Pfam" id="PF00266"/>
    </source>
</evidence>
<accession>A0A3E1EV96</accession>
<reference evidence="3 4" key="1">
    <citation type="submission" date="2018-08" db="EMBL/GenBank/DDBJ databases">
        <title>The draft genome squence of Brumimicrobium sp. N62.</title>
        <authorList>
            <person name="Du Z.-J."/>
            <person name="Luo H.-R."/>
        </authorList>
    </citation>
    <scope>NUCLEOTIDE SEQUENCE [LARGE SCALE GENOMIC DNA]</scope>
    <source>
        <strain evidence="3 4">N62</strain>
    </source>
</reference>
<organism evidence="3 4">
    <name type="scientific">Brumimicrobium aurantiacum</name>
    <dbReference type="NCBI Taxonomy" id="1737063"/>
    <lineage>
        <taxon>Bacteria</taxon>
        <taxon>Pseudomonadati</taxon>
        <taxon>Bacteroidota</taxon>
        <taxon>Flavobacteriia</taxon>
        <taxon>Flavobacteriales</taxon>
        <taxon>Crocinitomicaceae</taxon>
        <taxon>Brumimicrobium</taxon>
    </lineage>
</organism>
<keyword evidence="1" id="KW-0663">Pyridoxal phosphate</keyword>
<dbReference type="GO" id="GO:0008483">
    <property type="term" value="F:transaminase activity"/>
    <property type="evidence" value="ECO:0007669"/>
    <property type="project" value="UniProtKB-KW"/>
</dbReference>
<dbReference type="EMBL" id="QURB01000009">
    <property type="protein sequence ID" value="RFC53403.1"/>
    <property type="molecule type" value="Genomic_DNA"/>
</dbReference>
<name>A0A3E1EV96_9FLAO</name>
<dbReference type="SUPFAM" id="SSF53383">
    <property type="entry name" value="PLP-dependent transferases"/>
    <property type="match status" value="1"/>
</dbReference>
<gene>
    <name evidence="3" type="ORF">DXU93_13305</name>
</gene>
<dbReference type="Gene3D" id="3.90.1150.10">
    <property type="entry name" value="Aspartate Aminotransferase, domain 1"/>
    <property type="match status" value="1"/>
</dbReference>
<dbReference type="InterPro" id="IPR015422">
    <property type="entry name" value="PyrdxlP-dep_Trfase_small"/>
</dbReference>
<dbReference type="Gene3D" id="3.40.640.10">
    <property type="entry name" value="Type I PLP-dependent aspartate aminotransferase-like (Major domain)"/>
    <property type="match status" value="1"/>
</dbReference>
<dbReference type="AlphaFoldDB" id="A0A3E1EV96"/>
<dbReference type="PANTHER" id="PTHR43586">
    <property type="entry name" value="CYSTEINE DESULFURASE"/>
    <property type="match status" value="1"/>
</dbReference>
<dbReference type="InterPro" id="IPR015424">
    <property type="entry name" value="PyrdxlP-dep_Trfase"/>
</dbReference>
<sequence length="494" mass="56611">MENHFLKFRTGIIGINSKISTTYHEEIPLIYADWTASGRMYFPIEQRLSEEFYPYVANTHTDTNYTGSMMTYAYHKAQEKIKQHVGAGKDDVLISSCAGMTGVINKFQRILGLKIHEKYRSTIDIQASDRPIVFITHMEHHSNQTSWLETIADVIVVEPDEEGLVSVENFRKIIQQYQHRKVKIASITSCSNVTGIMTPYLEIAELIHEFDGYCFVDFACSAPYINIDMHHNDEKHQYLDAIFFSPHKFLGGPGATGVLVFNRNLYNNTIPDHPGGGTVEWTNPWGEHKYIESIEAREDGGTPPFLQTIKTAFSIQLKEEMNVDKIHQRETEMLSMIWKELKDIPNLHILADQHKNRLGVFSFYIPDLHFNLGVKILNDRFGIQTRGGCSCAGTYGHYLLNVDKNQSKRITNKIDKGDNSEKPGWIRLSLHPTHTNQELLFMTNAIKELAIKHHEWSKSYLMDEQCGSIKHLQNNTAQNLKNTVDKLFDKSLTT</sequence>
<feature type="domain" description="Aminotransferase class V" evidence="2">
    <location>
        <begin position="30"/>
        <end position="438"/>
    </location>
</feature>
<dbReference type="InterPro" id="IPR000192">
    <property type="entry name" value="Aminotrans_V_dom"/>
</dbReference>
<protein>
    <submittedName>
        <fullName evidence="3">Aminotransferase class V-fold PLP-dependent enzyme</fullName>
    </submittedName>
</protein>
<evidence type="ECO:0000313" key="4">
    <source>
        <dbReference type="Proteomes" id="UP000257127"/>
    </source>
</evidence>
<dbReference type="PANTHER" id="PTHR43586:SF8">
    <property type="entry name" value="CYSTEINE DESULFURASE 1, CHLOROPLASTIC"/>
    <property type="match status" value="1"/>
</dbReference>
<comment type="caution">
    <text evidence="3">The sequence shown here is derived from an EMBL/GenBank/DDBJ whole genome shotgun (WGS) entry which is preliminary data.</text>
</comment>
<keyword evidence="4" id="KW-1185">Reference proteome</keyword>
<keyword evidence="3" id="KW-0032">Aminotransferase</keyword>
<dbReference type="RefSeq" id="WP_116881795.1">
    <property type="nucleotide sequence ID" value="NZ_QURB01000009.1"/>
</dbReference>
<evidence type="ECO:0000313" key="3">
    <source>
        <dbReference type="EMBL" id="RFC53403.1"/>
    </source>
</evidence>
<dbReference type="Proteomes" id="UP000257127">
    <property type="component" value="Unassembled WGS sequence"/>
</dbReference>
<dbReference type="OrthoDB" id="9804366at2"/>
<dbReference type="InterPro" id="IPR015421">
    <property type="entry name" value="PyrdxlP-dep_Trfase_major"/>
</dbReference>
<keyword evidence="3" id="KW-0808">Transferase</keyword>
<evidence type="ECO:0000256" key="1">
    <source>
        <dbReference type="ARBA" id="ARBA00022898"/>
    </source>
</evidence>
<proteinExistence type="predicted"/>
<dbReference type="Pfam" id="PF00266">
    <property type="entry name" value="Aminotran_5"/>
    <property type="match status" value="1"/>
</dbReference>